<dbReference type="InterPro" id="IPR050217">
    <property type="entry name" value="Peroxiredoxin"/>
</dbReference>
<keyword evidence="9" id="KW-1185">Reference proteome</keyword>
<dbReference type="GO" id="GO:0006979">
    <property type="term" value="P:response to oxidative stress"/>
    <property type="evidence" value="ECO:0007669"/>
    <property type="project" value="TreeGrafter"/>
</dbReference>
<dbReference type="GO" id="GO:0005829">
    <property type="term" value="C:cytosol"/>
    <property type="evidence" value="ECO:0007669"/>
    <property type="project" value="TreeGrafter"/>
</dbReference>
<feature type="domain" description="Thioredoxin" evidence="7">
    <location>
        <begin position="1"/>
        <end position="166"/>
    </location>
</feature>
<organism evidence="8 9">
    <name type="scientific">Hepatospora eriocheir</name>
    <dbReference type="NCBI Taxonomy" id="1081669"/>
    <lineage>
        <taxon>Eukaryota</taxon>
        <taxon>Fungi</taxon>
        <taxon>Fungi incertae sedis</taxon>
        <taxon>Microsporidia</taxon>
        <taxon>Hepatosporidae</taxon>
        <taxon>Hepatospora</taxon>
    </lineage>
</organism>
<dbReference type="Pfam" id="PF00578">
    <property type="entry name" value="AhpC-TSA"/>
    <property type="match status" value="1"/>
</dbReference>
<dbReference type="InterPro" id="IPR036249">
    <property type="entry name" value="Thioredoxin-like_sf"/>
</dbReference>
<feature type="active site" description="Cysteine sulfenic acid (-SOH) intermediate; for peroxidase activity" evidence="6">
    <location>
        <position position="49"/>
    </location>
</feature>
<dbReference type="Proteomes" id="UP000192356">
    <property type="component" value="Unassembled WGS sequence"/>
</dbReference>
<accession>A0A1X0QEQ3</accession>
<dbReference type="Gene3D" id="3.40.30.10">
    <property type="entry name" value="Glutaredoxin"/>
    <property type="match status" value="1"/>
</dbReference>
<dbReference type="PANTHER" id="PTHR10681">
    <property type="entry name" value="THIOREDOXIN PEROXIDASE"/>
    <property type="match status" value="1"/>
</dbReference>
<dbReference type="InterPro" id="IPR000866">
    <property type="entry name" value="AhpC/TSA"/>
</dbReference>
<dbReference type="EMBL" id="LVKB01000001">
    <property type="protein sequence ID" value="ORD98155.1"/>
    <property type="molecule type" value="Genomic_DNA"/>
</dbReference>
<dbReference type="GO" id="GO:0008379">
    <property type="term" value="F:thioredoxin peroxidase activity"/>
    <property type="evidence" value="ECO:0007669"/>
    <property type="project" value="TreeGrafter"/>
</dbReference>
<dbReference type="VEuPathDB" id="MicrosporidiaDB:A0H76_1215"/>
<evidence type="ECO:0000256" key="3">
    <source>
        <dbReference type="ARBA" id="ARBA00023002"/>
    </source>
</evidence>
<reference evidence="8 9" key="1">
    <citation type="journal article" date="2017" name="Environ. Microbiol.">
        <title>Decay of the glycolytic pathway and adaptation to intranuclear parasitism within Enterocytozoonidae microsporidia.</title>
        <authorList>
            <person name="Wiredu Boakye D."/>
            <person name="Jaroenlak P."/>
            <person name="Prachumwat A."/>
            <person name="Williams T.A."/>
            <person name="Bateman K.S."/>
            <person name="Itsathitphaisarn O."/>
            <person name="Sritunyalucksana K."/>
            <person name="Paszkiewicz K.H."/>
            <person name="Moore K.A."/>
            <person name="Stentiford G.D."/>
            <person name="Williams B.A."/>
        </authorList>
    </citation>
    <scope>NUCLEOTIDE SEQUENCE [LARGE SCALE GENOMIC DNA]</scope>
    <source>
        <strain evidence="8 9">GB1</strain>
    </source>
</reference>
<dbReference type="PROSITE" id="PS51352">
    <property type="entry name" value="THIOREDOXIN_2"/>
    <property type="match status" value="1"/>
</dbReference>
<gene>
    <name evidence="8" type="primary">TDX</name>
    <name evidence="8" type="ORF">HERIO_58</name>
</gene>
<comment type="similarity">
    <text evidence="5">Belongs to the peroxiredoxin family.</text>
</comment>
<evidence type="ECO:0000256" key="5">
    <source>
        <dbReference type="PIRNR" id="PIRNR000239"/>
    </source>
</evidence>
<dbReference type="GO" id="GO:0045454">
    <property type="term" value="P:cell redox homeostasis"/>
    <property type="evidence" value="ECO:0007669"/>
    <property type="project" value="TreeGrafter"/>
</dbReference>
<evidence type="ECO:0000256" key="4">
    <source>
        <dbReference type="ARBA" id="ARBA00023284"/>
    </source>
</evidence>
<sequence length="182" mass="20902">MGLKFSKIDISNITLECYYKEECNKYCLGDIKNKYTLIMFYPKDFSTVCPTELLAISSMADTFKDLDCQVLFVSTDSIESHKKYCDEKEEVNGKTGIGKLNHPMLSDPDHKLCEYFDLYNEEENICRRGTVIIHNESSKLVFFSVNCDPIGRNSKELVRVIKAYDSYLTNGEMCPIDFKGTD</sequence>
<comment type="caution">
    <text evidence="8">The sequence shown here is derived from an EMBL/GenBank/DDBJ whole genome shotgun (WGS) entry which is preliminary data.</text>
</comment>
<evidence type="ECO:0000259" key="7">
    <source>
        <dbReference type="PROSITE" id="PS51352"/>
    </source>
</evidence>
<keyword evidence="4 5" id="KW-0676">Redox-active center</keyword>
<keyword evidence="3 5" id="KW-0560">Oxidoreductase</keyword>
<proteinExistence type="inferred from homology"/>
<dbReference type="AlphaFoldDB" id="A0A1X0QEQ3"/>
<dbReference type="VEuPathDB" id="MicrosporidiaDB:HERIO_58"/>
<protein>
    <submittedName>
        <fullName evidence="8">TDX</fullName>
    </submittedName>
</protein>
<dbReference type="GO" id="GO:0042744">
    <property type="term" value="P:hydrogen peroxide catabolic process"/>
    <property type="evidence" value="ECO:0007669"/>
    <property type="project" value="TreeGrafter"/>
</dbReference>
<dbReference type="InterPro" id="IPR013766">
    <property type="entry name" value="Thioredoxin_domain"/>
</dbReference>
<comment type="function">
    <text evidence="5">Thiol-specific peroxidase that catalyzes the reduction of hydrogen peroxide and organic hydroperoxides to water and alcohols, respectively.</text>
</comment>
<dbReference type="OrthoDB" id="185659at2759"/>
<evidence type="ECO:0000256" key="2">
    <source>
        <dbReference type="ARBA" id="ARBA00022862"/>
    </source>
</evidence>
<evidence type="ECO:0000313" key="8">
    <source>
        <dbReference type="EMBL" id="ORD98155.1"/>
    </source>
</evidence>
<evidence type="ECO:0000256" key="1">
    <source>
        <dbReference type="ARBA" id="ARBA00022559"/>
    </source>
</evidence>
<name>A0A1X0QEQ3_9MICR</name>
<dbReference type="SUPFAM" id="SSF52833">
    <property type="entry name" value="Thioredoxin-like"/>
    <property type="match status" value="1"/>
</dbReference>
<keyword evidence="1 5" id="KW-0575">Peroxidase</keyword>
<dbReference type="InterPro" id="IPR024706">
    <property type="entry name" value="Peroxiredoxin_AhpC-typ"/>
</dbReference>
<dbReference type="PANTHER" id="PTHR10681:SF171">
    <property type="entry name" value="PEROXIREDOXIN 4"/>
    <property type="match status" value="1"/>
</dbReference>
<evidence type="ECO:0000313" key="9">
    <source>
        <dbReference type="Proteomes" id="UP000192356"/>
    </source>
</evidence>
<dbReference type="GO" id="GO:0033554">
    <property type="term" value="P:cellular response to stress"/>
    <property type="evidence" value="ECO:0007669"/>
    <property type="project" value="TreeGrafter"/>
</dbReference>
<keyword evidence="2 5" id="KW-0049">Antioxidant</keyword>
<evidence type="ECO:0000256" key="6">
    <source>
        <dbReference type="PIRSR" id="PIRSR000239-1"/>
    </source>
</evidence>
<dbReference type="PIRSF" id="PIRSF000239">
    <property type="entry name" value="AHPC"/>
    <property type="match status" value="1"/>
</dbReference>